<evidence type="ECO:0000256" key="2">
    <source>
        <dbReference type="SAM" id="MobiDB-lite"/>
    </source>
</evidence>
<dbReference type="HOGENOM" id="CLU_025149_0_0_1"/>
<proteinExistence type="inferred from homology"/>
<feature type="region of interest" description="Disordered" evidence="2">
    <location>
        <begin position="240"/>
        <end position="280"/>
    </location>
</feature>
<reference evidence="3 4" key="1">
    <citation type="submission" date="2014-04" db="EMBL/GenBank/DDBJ databases">
        <authorList>
            <consortium name="DOE Joint Genome Institute"/>
            <person name="Kuo A."/>
            <person name="Kohler A."/>
            <person name="Nagy L.G."/>
            <person name="Floudas D."/>
            <person name="Copeland A."/>
            <person name="Barry K.W."/>
            <person name="Cichocki N."/>
            <person name="Veneault-Fourrey C."/>
            <person name="LaButti K."/>
            <person name="Lindquist E.A."/>
            <person name="Lipzen A."/>
            <person name="Lundell T."/>
            <person name="Morin E."/>
            <person name="Murat C."/>
            <person name="Sun H."/>
            <person name="Tunlid A."/>
            <person name="Henrissat B."/>
            <person name="Grigoriev I.V."/>
            <person name="Hibbett D.S."/>
            <person name="Martin F."/>
            <person name="Nordberg H.P."/>
            <person name="Cantor M.N."/>
            <person name="Hua S.X."/>
        </authorList>
    </citation>
    <scope>NUCLEOTIDE SEQUENCE [LARGE SCALE GENOMIC DNA]</scope>
    <source>
        <strain evidence="3 4">Foug A</strain>
    </source>
</reference>
<dbReference type="SUPFAM" id="SSF54919">
    <property type="entry name" value="Nucleoside diphosphate kinase, NDK"/>
    <property type="match status" value="1"/>
</dbReference>
<evidence type="ECO:0000313" key="3">
    <source>
        <dbReference type="EMBL" id="KIM52739.1"/>
    </source>
</evidence>
<dbReference type="STRING" id="1036808.A0A0C3D8L8"/>
<comment type="caution">
    <text evidence="1">Lacks conserved residue(s) required for the propagation of feature annotation.</text>
</comment>
<comment type="similarity">
    <text evidence="1">Belongs to the NDK family.</text>
</comment>
<evidence type="ECO:0008006" key="5">
    <source>
        <dbReference type="Google" id="ProtNLM"/>
    </source>
</evidence>
<feature type="non-terminal residue" evidence="3">
    <location>
        <position position="513"/>
    </location>
</feature>
<gene>
    <name evidence="3" type="ORF">SCLCIDRAFT_74946</name>
</gene>
<dbReference type="Proteomes" id="UP000053989">
    <property type="component" value="Unassembled WGS sequence"/>
</dbReference>
<feature type="compositionally biased region" description="Low complexity" evidence="2">
    <location>
        <begin position="456"/>
        <end position="466"/>
    </location>
</feature>
<sequence length="513" mass="54910">MSPDTPVSRSLSSSSPLTRTVAILKTHALQDRLDIEPRLLEANFEVVKERRMVFDTETDPDTLYELFGDDARFLGDGPVWVYVLERRRAVPVLLSLLPSLCDAVIASRTDAHAEMQIAALFVSSPPFPTTDLPSVDGSEFDCGSIRSINSGVLEALQMGLEAQFAVPQHHAYQQDAGMDSAGARMPGFTRASLSDRTSNSSSSNKPNFRARPLPKTHVSPDIKPRLTKAALLRQGLSADGVTKVTPPRTSMGTASTGRIPPLRKDKENGKVEEAKRVKERDRARKTFTGVPGHKRAETISVASTAPPAIAPRLTKAAALRLGLERPATPPGKKRVKAETEQRKDVFEGVPGHKRRETISVPSTSRPPSITPRINRSAVLRKEGAPPPSSFMFRTPTVHTTPGSGPGHIRSSSALSAYGDVGPGVSTRPRPSSVVPGSRASSRMSYAAPPLPNKTFSRASSTSTGKGTSMGTGTGTAAASPPPTAIRARRPSSLQAPTIVPRANKSAMLRVQKQ</sequence>
<dbReference type="AlphaFoldDB" id="A0A0C3D8L8"/>
<feature type="compositionally biased region" description="Polar residues" evidence="2">
    <location>
        <begin position="247"/>
        <end position="256"/>
    </location>
</feature>
<evidence type="ECO:0000313" key="4">
    <source>
        <dbReference type="Proteomes" id="UP000053989"/>
    </source>
</evidence>
<evidence type="ECO:0000256" key="1">
    <source>
        <dbReference type="PROSITE-ProRule" id="PRU00706"/>
    </source>
</evidence>
<feature type="region of interest" description="Disordered" evidence="2">
    <location>
        <begin position="380"/>
        <end position="513"/>
    </location>
</feature>
<dbReference type="InParanoid" id="A0A0C3D8L8"/>
<keyword evidence="4" id="KW-1185">Reference proteome</keyword>
<dbReference type="EMBL" id="KN822201">
    <property type="protein sequence ID" value="KIM52739.1"/>
    <property type="molecule type" value="Genomic_DNA"/>
</dbReference>
<name>A0A0C3D8L8_9AGAM</name>
<protein>
    <recommendedName>
        <fullName evidence="5">Nucleoside diphosphate kinase</fullName>
    </recommendedName>
</protein>
<accession>A0A0C3D8L8</accession>
<reference evidence="4" key="2">
    <citation type="submission" date="2015-01" db="EMBL/GenBank/DDBJ databases">
        <title>Evolutionary Origins and Diversification of the Mycorrhizal Mutualists.</title>
        <authorList>
            <consortium name="DOE Joint Genome Institute"/>
            <consortium name="Mycorrhizal Genomics Consortium"/>
            <person name="Kohler A."/>
            <person name="Kuo A."/>
            <person name="Nagy L.G."/>
            <person name="Floudas D."/>
            <person name="Copeland A."/>
            <person name="Barry K.W."/>
            <person name="Cichocki N."/>
            <person name="Veneault-Fourrey C."/>
            <person name="LaButti K."/>
            <person name="Lindquist E.A."/>
            <person name="Lipzen A."/>
            <person name="Lundell T."/>
            <person name="Morin E."/>
            <person name="Murat C."/>
            <person name="Riley R."/>
            <person name="Ohm R."/>
            <person name="Sun H."/>
            <person name="Tunlid A."/>
            <person name="Henrissat B."/>
            <person name="Grigoriev I.V."/>
            <person name="Hibbett D.S."/>
            <person name="Martin F."/>
        </authorList>
    </citation>
    <scope>NUCLEOTIDE SEQUENCE [LARGE SCALE GENOMIC DNA]</scope>
    <source>
        <strain evidence="4">Foug A</strain>
    </source>
</reference>
<organism evidence="3 4">
    <name type="scientific">Scleroderma citrinum Foug A</name>
    <dbReference type="NCBI Taxonomy" id="1036808"/>
    <lineage>
        <taxon>Eukaryota</taxon>
        <taxon>Fungi</taxon>
        <taxon>Dikarya</taxon>
        <taxon>Basidiomycota</taxon>
        <taxon>Agaricomycotina</taxon>
        <taxon>Agaricomycetes</taxon>
        <taxon>Agaricomycetidae</taxon>
        <taxon>Boletales</taxon>
        <taxon>Sclerodermatineae</taxon>
        <taxon>Sclerodermataceae</taxon>
        <taxon>Scleroderma</taxon>
    </lineage>
</organism>
<feature type="region of interest" description="Disordered" evidence="2">
    <location>
        <begin position="178"/>
        <end position="220"/>
    </location>
</feature>
<dbReference type="InterPro" id="IPR036850">
    <property type="entry name" value="NDK-like_dom_sf"/>
</dbReference>
<dbReference type="PROSITE" id="PS51374">
    <property type="entry name" value="NDPK_LIKE"/>
    <property type="match status" value="1"/>
</dbReference>
<feature type="compositionally biased region" description="Low complexity" evidence="2">
    <location>
        <begin position="192"/>
        <end position="203"/>
    </location>
</feature>
<dbReference type="OrthoDB" id="2162449at2759"/>
<feature type="compositionally biased region" description="Basic and acidic residues" evidence="2">
    <location>
        <begin position="262"/>
        <end position="280"/>
    </location>
</feature>